<dbReference type="EMBL" id="VUMV01000002">
    <property type="protein sequence ID" value="MST81531.1"/>
    <property type="molecule type" value="Genomic_DNA"/>
</dbReference>
<gene>
    <name evidence="1" type="ORF">FYJ60_04305</name>
</gene>
<name>A0A7X2P834_9FIRM</name>
<dbReference type="Proteomes" id="UP000466864">
    <property type="component" value="Unassembled WGS sequence"/>
</dbReference>
<proteinExistence type="predicted"/>
<dbReference type="RefSeq" id="WP_154457331.1">
    <property type="nucleotide sequence ID" value="NZ_VUMV01000002.1"/>
</dbReference>
<evidence type="ECO:0000313" key="2">
    <source>
        <dbReference type="Proteomes" id="UP000466864"/>
    </source>
</evidence>
<protein>
    <submittedName>
        <fullName evidence="1">Uncharacterized protein</fullName>
    </submittedName>
</protein>
<sequence>MENKQKILTRLCEVLRQTDDMSDLLSFTYLPHEDEVIARFENRRKMIKVTALSGVSMVREIINKL</sequence>
<keyword evidence="2" id="KW-1185">Reference proteome</keyword>
<accession>A0A7X2P834</accession>
<comment type="caution">
    <text evidence="1">The sequence shown here is derived from an EMBL/GenBank/DDBJ whole genome shotgun (WGS) entry which is preliminary data.</text>
</comment>
<evidence type="ECO:0000313" key="1">
    <source>
        <dbReference type="EMBL" id="MST81531.1"/>
    </source>
</evidence>
<reference evidence="1 2" key="1">
    <citation type="submission" date="2019-08" db="EMBL/GenBank/DDBJ databases">
        <title>In-depth cultivation of the pig gut microbiome towards novel bacterial diversity and tailored functional studies.</title>
        <authorList>
            <person name="Wylensek D."/>
            <person name="Hitch T.C.A."/>
            <person name="Clavel T."/>
        </authorList>
    </citation>
    <scope>NUCLEOTIDE SEQUENCE [LARGE SCALE GENOMIC DNA]</scope>
    <source>
        <strain evidence="1 2">Oil+RF-744-WCA-WT-13</strain>
    </source>
</reference>
<organism evidence="1 2">
    <name type="scientific">Bilifractor porci</name>
    <dbReference type="NCBI Taxonomy" id="2606636"/>
    <lineage>
        <taxon>Bacteria</taxon>
        <taxon>Bacillati</taxon>
        <taxon>Bacillota</taxon>
        <taxon>Clostridia</taxon>
        <taxon>Lachnospirales</taxon>
        <taxon>Lachnospiraceae</taxon>
        <taxon>Bilifractor</taxon>
    </lineage>
</organism>
<dbReference type="AlphaFoldDB" id="A0A7X2P834"/>